<name>J0LIZ7_AURST</name>
<reference evidence="3" key="1">
    <citation type="journal article" date="2012" name="Science">
        <title>The Paleozoic origin of enzymatic lignin decomposition reconstructed from 31 fungal genomes.</title>
        <authorList>
            <person name="Floudas D."/>
            <person name="Binder M."/>
            <person name="Riley R."/>
            <person name="Barry K."/>
            <person name="Blanchette R.A."/>
            <person name="Henrissat B."/>
            <person name="Martinez A.T."/>
            <person name="Otillar R."/>
            <person name="Spatafora J.W."/>
            <person name="Yadav J.S."/>
            <person name="Aerts A."/>
            <person name="Benoit I."/>
            <person name="Boyd A."/>
            <person name="Carlson A."/>
            <person name="Copeland A."/>
            <person name="Coutinho P.M."/>
            <person name="de Vries R.P."/>
            <person name="Ferreira P."/>
            <person name="Findley K."/>
            <person name="Foster B."/>
            <person name="Gaskell J."/>
            <person name="Glotzer D."/>
            <person name="Gorecki P."/>
            <person name="Heitman J."/>
            <person name="Hesse C."/>
            <person name="Hori C."/>
            <person name="Igarashi K."/>
            <person name="Jurgens J.A."/>
            <person name="Kallen N."/>
            <person name="Kersten P."/>
            <person name="Kohler A."/>
            <person name="Kuees U."/>
            <person name="Kumar T.K.A."/>
            <person name="Kuo A."/>
            <person name="LaButti K."/>
            <person name="Larrondo L.F."/>
            <person name="Lindquist E."/>
            <person name="Ling A."/>
            <person name="Lombard V."/>
            <person name="Lucas S."/>
            <person name="Lundell T."/>
            <person name="Martin R."/>
            <person name="McLaughlin D.J."/>
            <person name="Morgenstern I."/>
            <person name="Morin E."/>
            <person name="Murat C."/>
            <person name="Nagy L.G."/>
            <person name="Nolan M."/>
            <person name="Ohm R.A."/>
            <person name="Patyshakuliyeva A."/>
            <person name="Rokas A."/>
            <person name="Ruiz-Duenas F.J."/>
            <person name="Sabat G."/>
            <person name="Salamov A."/>
            <person name="Samejima M."/>
            <person name="Schmutz J."/>
            <person name="Slot J.C."/>
            <person name="St John F."/>
            <person name="Stenlid J."/>
            <person name="Sun H."/>
            <person name="Sun S."/>
            <person name="Syed K."/>
            <person name="Tsang A."/>
            <person name="Wiebenga A."/>
            <person name="Young D."/>
            <person name="Pisabarro A."/>
            <person name="Eastwood D.C."/>
            <person name="Martin F."/>
            <person name="Cullen D."/>
            <person name="Grigoriev I.V."/>
            <person name="Hibbett D.S."/>
        </authorList>
    </citation>
    <scope>NUCLEOTIDE SEQUENCE [LARGE SCALE GENOMIC DNA]</scope>
    <source>
        <strain evidence="3">TFB10046</strain>
    </source>
</reference>
<evidence type="ECO:0000256" key="1">
    <source>
        <dbReference type="SAM" id="MobiDB-lite"/>
    </source>
</evidence>
<dbReference type="AlphaFoldDB" id="J0LIZ7"/>
<dbReference type="Proteomes" id="UP000006514">
    <property type="component" value="Unassembled WGS sequence"/>
</dbReference>
<dbReference type="InParanoid" id="J0LIZ7"/>
<keyword evidence="3" id="KW-1185">Reference proteome</keyword>
<dbReference type="OrthoDB" id="2348401at2759"/>
<feature type="compositionally biased region" description="Polar residues" evidence="1">
    <location>
        <begin position="1"/>
        <end position="10"/>
    </location>
</feature>
<dbReference type="KEGG" id="adl:AURDEDRAFT_71105"/>
<organism evidence="2 3">
    <name type="scientific">Auricularia subglabra (strain TFB-10046 / SS5)</name>
    <name type="common">White-rot fungus</name>
    <name type="synonym">Auricularia delicata (strain TFB10046)</name>
    <dbReference type="NCBI Taxonomy" id="717982"/>
    <lineage>
        <taxon>Eukaryota</taxon>
        <taxon>Fungi</taxon>
        <taxon>Dikarya</taxon>
        <taxon>Basidiomycota</taxon>
        <taxon>Agaricomycotina</taxon>
        <taxon>Agaricomycetes</taxon>
        <taxon>Auriculariales</taxon>
        <taxon>Auriculariaceae</taxon>
        <taxon>Auricularia</taxon>
    </lineage>
</organism>
<accession>J0LIZ7</accession>
<gene>
    <name evidence="2" type="ORF">AURDEDRAFT_71105</name>
</gene>
<dbReference type="InterPro" id="IPR007250">
    <property type="entry name" value="HSP9_HSP12"/>
</dbReference>
<dbReference type="Gene3D" id="6.10.280.100">
    <property type="match status" value="1"/>
</dbReference>
<feature type="region of interest" description="Disordered" evidence="1">
    <location>
        <begin position="48"/>
        <end position="85"/>
    </location>
</feature>
<dbReference type="Pfam" id="PF04119">
    <property type="entry name" value="HSP9_HSP12"/>
    <property type="match status" value="1"/>
</dbReference>
<feature type="compositionally biased region" description="Polar residues" evidence="1">
    <location>
        <begin position="59"/>
        <end position="68"/>
    </location>
</feature>
<proteinExistence type="predicted"/>
<protein>
    <submittedName>
        <fullName evidence="2">Uncharacterized protein</fullName>
    </submittedName>
</protein>
<feature type="compositionally biased region" description="Basic and acidic residues" evidence="1">
    <location>
        <begin position="20"/>
        <end position="33"/>
    </location>
</feature>
<sequence>MSDNGRQSFTDKVGAAVEPGFEKTTTEHMGDKFHGKARCEKSYTQKLGDALTGGPGHDTMTTNNNSSLVDKAKSALGMNHEPKRH</sequence>
<evidence type="ECO:0000313" key="2">
    <source>
        <dbReference type="EMBL" id="EJD39606.1"/>
    </source>
</evidence>
<feature type="region of interest" description="Disordered" evidence="1">
    <location>
        <begin position="1"/>
        <end position="33"/>
    </location>
</feature>
<evidence type="ECO:0000313" key="3">
    <source>
        <dbReference type="Proteomes" id="UP000006514"/>
    </source>
</evidence>
<dbReference type="EMBL" id="JH687812">
    <property type="protein sequence ID" value="EJD39606.1"/>
    <property type="molecule type" value="Genomic_DNA"/>
</dbReference>